<dbReference type="EnsemblMetazoa" id="ASIC015333-RA">
    <property type="protein sequence ID" value="ASIC015333-PA"/>
    <property type="gene ID" value="ASIC015333"/>
</dbReference>
<dbReference type="EMBL" id="KE525330">
    <property type="protein sequence ID" value="KFB47302.1"/>
    <property type="molecule type" value="Genomic_DNA"/>
</dbReference>
<organism evidence="1">
    <name type="scientific">Anopheles sinensis</name>
    <name type="common">Mosquito</name>
    <dbReference type="NCBI Taxonomy" id="74873"/>
    <lineage>
        <taxon>Eukaryota</taxon>
        <taxon>Metazoa</taxon>
        <taxon>Ecdysozoa</taxon>
        <taxon>Arthropoda</taxon>
        <taxon>Hexapoda</taxon>
        <taxon>Insecta</taxon>
        <taxon>Pterygota</taxon>
        <taxon>Neoptera</taxon>
        <taxon>Endopterygota</taxon>
        <taxon>Diptera</taxon>
        <taxon>Nematocera</taxon>
        <taxon>Culicoidea</taxon>
        <taxon>Culicidae</taxon>
        <taxon>Anophelinae</taxon>
        <taxon>Anopheles</taxon>
    </lineage>
</organism>
<reference evidence="2" key="2">
    <citation type="submission" date="2020-05" db="UniProtKB">
        <authorList>
            <consortium name="EnsemblMetazoa"/>
        </authorList>
    </citation>
    <scope>IDENTIFICATION</scope>
</reference>
<evidence type="ECO:0000313" key="2">
    <source>
        <dbReference type="EnsemblMetazoa" id="ASIC015333-PA"/>
    </source>
</evidence>
<evidence type="ECO:0000313" key="3">
    <source>
        <dbReference type="Proteomes" id="UP000030765"/>
    </source>
</evidence>
<reference evidence="1 3" key="1">
    <citation type="journal article" date="2014" name="BMC Genomics">
        <title>Genome sequence of Anopheles sinensis provides insight into genetics basis of mosquito competence for malaria parasites.</title>
        <authorList>
            <person name="Zhou D."/>
            <person name="Zhang D."/>
            <person name="Ding G."/>
            <person name="Shi L."/>
            <person name="Hou Q."/>
            <person name="Ye Y."/>
            <person name="Xu Y."/>
            <person name="Zhou H."/>
            <person name="Xiong C."/>
            <person name="Li S."/>
            <person name="Yu J."/>
            <person name="Hong S."/>
            <person name="Yu X."/>
            <person name="Zou P."/>
            <person name="Chen C."/>
            <person name="Chang X."/>
            <person name="Wang W."/>
            <person name="Lv Y."/>
            <person name="Sun Y."/>
            <person name="Ma L."/>
            <person name="Shen B."/>
            <person name="Zhu C."/>
        </authorList>
    </citation>
    <scope>NUCLEOTIDE SEQUENCE [LARGE SCALE GENOMIC DNA]</scope>
</reference>
<dbReference type="VEuPathDB" id="VectorBase:ASIC015333"/>
<dbReference type="EMBL" id="ATLV01022240">
    <property type="status" value="NOT_ANNOTATED_CDS"/>
    <property type="molecule type" value="Genomic_DNA"/>
</dbReference>
<dbReference type="Proteomes" id="UP000030765">
    <property type="component" value="Unassembled WGS sequence"/>
</dbReference>
<accession>A0A084WAQ8</accession>
<proteinExistence type="predicted"/>
<gene>
    <name evidence="1" type="ORF">ZHAS_00015333</name>
</gene>
<keyword evidence="3" id="KW-1185">Reference proteome</keyword>
<name>A0A084WAQ8_ANOSI</name>
<protein>
    <submittedName>
        <fullName evidence="1 2">Succinyl-diaminopimelate desuccinylase</fullName>
    </submittedName>
</protein>
<evidence type="ECO:0000313" key="1">
    <source>
        <dbReference type="EMBL" id="KFB47302.1"/>
    </source>
</evidence>
<sequence length="126" mass="13892">MHRVVGSPVKIGKRKVHPYSIETTDNLFACENRIKTAFFLRPHLIFAPSQLLVEQEDANFLPSSLLGSRCNTGTPCARHIAKTTTVQVKTTDAKPHKLAEAIAKCDPMLQVEKSPARTQPKADNDG</sequence>
<dbReference type="AlphaFoldDB" id="A0A084WAQ8"/>